<name>A0A225MFH4_9BURK</name>
<comment type="caution">
    <text evidence="1">The sequence shown here is derived from an EMBL/GenBank/DDBJ whole genome shotgun (WGS) entry which is preliminary data.</text>
</comment>
<keyword evidence="2" id="KW-1185">Reference proteome</keyword>
<gene>
    <name evidence="1" type="ORF">CEY11_12390</name>
</gene>
<sequence length="77" mass="8509">MVEFQSQISNLADLAFCYVRPAWAGSCGCKSRHKWITANAAKRNCVRVTERGYAAFRRPPHYGAGGRPSAGCRFSRG</sequence>
<dbReference type="EMBL" id="NJIH01000007">
    <property type="protein sequence ID" value="OWT58993.1"/>
    <property type="molecule type" value="Genomic_DNA"/>
</dbReference>
<dbReference type="Proteomes" id="UP000214603">
    <property type="component" value="Unassembled WGS sequence"/>
</dbReference>
<dbReference type="AlphaFoldDB" id="A0A225MFH4"/>
<organism evidence="1 2">
    <name type="scientific">Candidimonas nitroreducens</name>
    <dbReference type="NCBI Taxonomy" id="683354"/>
    <lineage>
        <taxon>Bacteria</taxon>
        <taxon>Pseudomonadati</taxon>
        <taxon>Pseudomonadota</taxon>
        <taxon>Betaproteobacteria</taxon>
        <taxon>Burkholderiales</taxon>
        <taxon>Alcaligenaceae</taxon>
        <taxon>Candidimonas</taxon>
    </lineage>
</organism>
<proteinExistence type="predicted"/>
<reference evidence="2" key="1">
    <citation type="submission" date="2017-06" db="EMBL/GenBank/DDBJ databases">
        <title>Herbaspirillum phytohormonus sp. nov., isolated from the root nodule of Robinia pseudoacacia in lead-zinc mine.</title>
        <authorList>
            <person name="Fan M."/>
            <person name="Lin Y."/>
        </authorList>
    </citation>
    <scope>NUCLEOTIDE SEQUENCE [LARGE SCALE GENOMIC DNA]</scope>
    <source>
        <strain evidence="2">SC-089</strain>
    </source>
</reference>
<accession>A0A225MFH4</accession>
<protein>
    <submittedName>
        <fullName evidence="1">Uncharacterized protein</fullName>
    </submittedName>
</protein>
<evidence type="ECO:0000313" key="1">
    <source>
        <dbReference type="EMBL" id="OWT58993.1"/>
    </source>
</evidence>
<evidence type="ECO:0000313" key="2">
    <source>
        <dbReference type="Proteomes" id="UP000214603"/>
    </source>
</evidence>